<evidence type="ECO:0000259" key="1">
    <source>
        <dbReference type="Pfam" id="PF13021"/>
    </source>
</evidence>
<comment type="caution">
    <text evidence="2">The sequence shown here is derived from an EMBL/GenBank/DDBJ whole genome shotgun (WGS) entry which is preliminary data.</text>
</comment>
<evidence type="ECO:0000313" key="2">
    <source>
        <dbReference type="EMBL" id="GAA2101681.1"/>
    </source>
</evidence>
<evidence type="ECO:0000313" key="3">
    <source>
        <dbReference type="Proteomes" id="UP001500016"/>
    </source>
</evidence>
<gene>
    <name evidence="2" type="ORF">GCM10009801_75130</name>
</gene>
<dbReference type="Proteomes" id="UP001500016">
    <property type="component" value="Unassembled WGS sequence"/>
</dbReference>
<keyword evidence="3" id="KW-1185">Reference proteome</keyword>
<sequence length="195" mass="21949">MSPLRGLTELWEDRWGECAPVAHLLRGPYRDVWVRFHSLPGSKRYPEDEREYGIALDRYNTVLDELFAGQDVYVIAPVWTDGPRVPHGGQGGGPGGVPGAVHWRSLPFTDDPDPEFHVHCHLFAARRPWRRGCVDGLLRDVADDRTADVMIADTGLRRVHHPYDGGADVFLASAGERDRMRERHAEWLSSHPAGL</sequence>
<protein>
    <recommendedName>
        <fullName evidence="1">DUF3885 domain-containing protein</fullName>
    </recommendedName>
</protein>
<dbReference type="EMBL" id="BAAAPE010000028">
    <property type="protein sequence ID" value="GAA2101681.1"/>
    <property type="molecule type" value="Genomic_DNA"/>
</dbReference>
<dbReference type="InterPro" id="IPR024976">
    <property type="entry name" value="DUF3885"/>
</dbReference>
<feature type="domain" description="DUF3885" evidence="1">
    <location>
        <begin position="22"/>
        <end position="192"/>
    </location>
</feature>
<reference evidence="2 3" key="1">
    <citation type="journal article" date="2019" name="Int. J. Syst. Evol. Microbiol.">
        <title>The Global Catalogue of Microorganisms (GCM) 10K type strain sequencing project: providing services to taxonomists for standard genome sequencing and annotation.</title>
        <authorList>
            <consortium name="The Broad Institute Genomics Platform"/>
            <consortium name="The Broad Institute Genome Sequencing Center for Infectious Disease"/>
            <person name="Wu L."/>
            <person name="Ma J."/>
        </authorList>
    </citation>
    <scope>NUCLEOTIDE SEQUENCE [LARGE SCALE GENOMIC DNA]</scope>
    <source>
        <strain evidence="2 3">JCM 15478</strain>
    </source>
</reference>
<dbReference type="Pfam" id="PF13021">
    <property type="entry name" value="DUF3885"/>
    <property type="match status" value="1"/>
</dbReference>
<organism evidence="2 3">
    <name type="scientific">Streptomyces albiaxialis</name>
    <dbReference type="NCBI Taxonomy" id="329523"/>
    <lineage>
        <taxon>Bacteria</taxon>
        <taxon>Bacillati</taxon>
        <taxon>Actinomycetota</taxon>
        <taxon>Actinomycetes</taxon>
        <taxon>Kitasatosporales</taxon>
        <taxon>Streptomycetaceae</taxon>
        <taxon>Streptomyces</taxon>
    </lineage>
</organism>
<dbReference type="RefSeq" id="WP_344534900.1">
    <property type="nucleotide sequence ID" value="NZ_BAAAPE010000028.1"/>
</dbReference>
<name>A0ABN2X026_9ACTN</name>
<proteinExistence type="predicted"/>
<accession>A0ABN2X026</accession>